<evidence type="ECO:0000259" key="5">
    <source>
        <dbReference type="PROSITE" id="PS50893"/>
    </source>
</evidence>
<proteinExistence type="inferred from homology"/>
<evidence type="ECO:0000256" key="3">
    <source>
        <dbReference type="ARBA" id="ARBA00022741"/>
    </source>
</evidence>
<keyword evidence="4" id="KW-0067">ATP-binding</keyword>
<evidence type="ECO:0000256" key="2">
    <source>
        <dbReference type="ARBA" id="ARBA00022448"/>
    </source>
</evidence>
<dbReference type="InterPro" id="IPR003593">
    <property type="entry name" value="AAA+_ATPase"/>
</dbReference>
<dbReference type="EMBL" id="CP002582">
    <property type="protein sequence ID" value="ADZ84944.1"/>
    <property type="molecule type" value="Genomic_DNA"/>
</dbReference>
<accession>F2JQG0</accession>
<evidence type="ECO:0000313" key="6">
    <source>
        <dbReference type="EMBL" id="ADZ84944.1"/>
    </source>
</evidence>
<dbReference type="PANTHER" id="PTHR42734:SF17">
    <property type="entry name" value="METAL TRANSPORT SYSTEM ATP-BINDING PROTEIN TM_0124-RELATED"/>
    <property type="match status" value="1"/>
</dbReference>
<dbReference type="Gene3D" id="3.40.50.300">
    <property type="entry name" value="P-loop containing nucleotide triphosphate hydrolases"/>
    <property type="match status" value="1"/>
</dbReference>
<dbReference type="EC" id="3.6.3.28" evidence="6"/>
<dbReference type="STRING" id="642492.Clole_3251"/>
<dbReference type="CDD" id="cd03235">
    <property type="entry name" value="ABC_Metallic_Cations"/>
    <property type="match status" value="1"/>
</dbReference>
<dbReference type="InterPro" id="IPR017871">
    <property type="entry name" value="ABC_transporter-like_CS"/>
</dbReference>
<dbReference type="GO" id="GO:0005524">
    <property type="term" value="F:ATP binding"/>
    <property type="evidence" value="ECO:0007669"/>
    <property type="project" value="UniProtKB-KW"/>
</dbReference>
<dbReference type="HOGENOM" id="CLU_000604_1_11_9"/>
<keyword evidence="6" id="KW-0378">Hydrolase</keyword>
<comment type="similarity">
    <text evidence="1">Belongs to the ABC transporter superfamily.</text>
</comment>
<dbReference type="InterPro" id="IPR050153">
    <property type="entry name" value="Metal_Ion_Import_ABC"/>
</dbReference>
<evidence type="ECO:0000256" key="4">
    <source>
        <dbReference type="ARBA" id="ARBA00022840"/>
    </source>
</evidence>
<sequence>MALITCKEVKMGYEGKIILDNVNFTVNQGDYLCIIGENGSGKSTLMKGLLKLKSALGGKIGYGEGLVANQIGYLPQQTDIQRNFPASVYEVVLSGRLNQLGWRPFFNNKDKKVVLEKMEWMGIKHLKGQSFQELSGGQQQRVLLARALCATQKLLLLDEPVAGLDPVVTAEMYDLIKTINEKHDITVIMISHDIEAAVKYASHILQLGNKQLYFGTTKDYLNSDIGRTFVGGGANA</sequence>
<evidence type="ECO:0000256" key="1">
    <source>
        <dbReference type="ARBA" id="ARBA00005417"/>
    </source>
</evidence>
<dbReference type="SMART" id="SM00382">
    <property type="entry name" value="AAA"/>
    <property type="match status" value="1"/>
</dbReference>
<dbReference type="AlphaFoldDB" id="F2JQG0"/>
<dbReference type="SUPFAM" id="SSF52540">
    <property type="entry name" value="P-loop containing nucleoside triphosphate hydrolases"/>
    <property type="match status" value="1"/>
</dbReference>
<reference evidence="6 7" key="1">
    <citation type="journal article" date="2011" name="J. Bacteriol.">
        <title>Complete genome sequence of the cellulose-degrading bacterium Cellulosilyticum lentocellum.</title>
        <authorList>
            <consortium name="US DOE Joint Genome Institute"/>
            <person name="Miller D.A."/>
            <person name="Suen G."/>
            <person name="Bruce D."/>
            <person name="Copeland A."/>
            <person name="Cheng J.F."/>
            <person name="Detter C."/>
            <person name="Goodwin L.A."/>
            <person name="Han C.S."/>
            <person name="Hauser L.J."/>
            <person name="Land M.L."/>
            <person name="Lapidus A."/>
            <person name="Lucas S."/>
            <person name="Meincke L."/>
            <person name="Pitluck S."/>
            <person name="Tapia R."/>
            <person name="Teshima H."/>
            <person name="Woyke T."/>
            <person name="Fox B.G."/>
            <person name="Angert E.R."/>
            <person name="Currie C.R."/>
        </authorList>
    </citation>
    <scope>NUCLEOTIDE SEQUENCE [LARGE SCALE GENOMIC DNA]</scope>
    <source>
        <strain evidence="7">ATCC 49066 / DSM 5427 / NCIMB 11756 / RHM5</strain>
    </source>
</reference>
<protein>
    <submittedName>
        <fullName evidence="6">Phosphonate-transporting ATPase</fullName>
        <ecNumber evidence="6">3.6.3.28</ecNumber>
    </submittedName>
</protein>
<dbReference type="PROSITE" id="PS50893">
    <property type="entry name" value="ABC_TRANSPORTER_2"/>
    <property type="match status" value="1"/>
</dbReference>
<gene>
    <name evidence="6" type="ordered locus">Clole_3251</name>
</gene>
<dbReference type="PANTHER" id="PTHR42734">
    <property type="entry name" value="METAL TRANSPORT SYSTEM ATP-BINDING PROTEIN TM_0124-RELATED"/>
    <property type="match status" value="1"/>
</dbReference>
<feature type="domain" description="ABC transporter" evidence="5">
    <location>
        <begin position="4"/>
        <end position="234"/>
    </location>
</feature>
<organism evidence="6 7">
    <name type="scientific">Cellulosilyticum lentocellum (strain ATCC 49066 / DSM 5427 / NCIMB 11756 / RHM5)</name>
    <name type="common">Clostridium lentocellum</name>
    <dbReference type="NCBI Taxonomy" id="642492"/>
    <lineage>
        <taxon>Bacteria</taxon>
        <taxon>Bacillati</taxon>
        <taxon>Bacillota</taxon>
        <taxon>Clostridia</taxon>
        <taxon>Lachnospirales</taxon>
        <taxon>Cellulosilyticaceae</taxon>
        <taxon>Cellulosilyticum</taxon>
    </lineage>
</organism>
<dbReference type="Pfam" id="PF00005">
    <property type="entry name" value="ABC_tran"/>
    <property type="match status" value="1"/>
</dbReference>
<dbReference type="KEGG" id="cle:Clole_3251"/>
<keyword evidence="3" id="KW-0547">Nucleotide-binding</keyword>
<keyword evidence="7" id="KW-1185">Reference proteome</keyword>
<dbReference type="Proteomes" id="UP000008467">
    <property type="component" value="Chromosome"/>
</dbReference>
<keyword evidence="2" id="KW-0813">Transport</keyword>
<dbReference type="InterPro" id="IPR003439">
    <property type="entry name" value="ABC_transporter-like_ATP-bd"/>
</dbReference>
<dbReference type="RefSeq" id="WP_013658222.1">
    <property type="nucleotide sequence ID" value="NC_015275.1"/>
</dbReference>
<dbReference type="eggNOG" id="COG1121">
    <property type="taxonomic scope" value="Bacteria"/>
</dbReference>
<dbReference type="PROSITE" id="PS00211">
    <property type="entry name" value="ABC_TRANSPORTER_1"/>
    <property type="match status" value="1"/>
</dbReference>
<dbReference type="InterPro" id="IPR027417">
    <property type="entry name" value="P-loop_NTPase"/>
</dbReference>
<name>F2JQG0_CELLD</name>
<evidence type="ECO:0000313" key="7">
    <source>
        <dbReference type="Proteomes" id="UP000008467"/>
    </source>
</evidence>
<dbReference type="GO" id="GO:0016887">
    <property type="term" value="F:ATP hydrolysis activity"/>
    <property type="evidence" value="ECO:0007669"/>
    <property type="project" value="InterPro"/>
</dbReference>